<keyword evidence="4" id="KW-1185">Reference proteome</keyword>
<dbReference type="AlphaFoldDB" id="A0A434A1P1"/>
<sequence length="90" mass="10952">MNLLRLKRINRYQTQMIIASIILIVAVIFLINNQRIIVKLEREQERINKELHRTKVNYEKKVRDYNTQAEINRKELIEYKKALEKKLDSI</sequence>
<keyword evidence="2" id="KW-0472">Membrane</keyword>
<keyword evidence="1" id="KW-0175">Coiled coil</keyword>
<proteinExistence type="predicted"/>
<organism evidence="3 4">
    <name type="scientific">Flavobacterium cupreum</name>
    <dbReference type="NCBI Taxonomy" id="2133766"/>
    <lineage>
        <taxon>Bacteria</taxon>
        <taxon>Pseudomonadati</taxon>
        <taxon>Bacteroidota</taxon>
        <taxon>Flavobacteriia</taxon>
        <taxon>Flavobacteriales</taxon>
        <taxon>Flavobacteriaceae</taxon>
        <taxon>Flavobacterium</taxon>
    </lineage>
</organism>
<protein>
    <submittedName>
        <fullName evidence="3">Uncharacterized protein</fullName>
    </submittedName>
</protein>
<name>A0A434A1P1_9FLAO</name>
<reference evidence="4" key="1">
    <citation type="journal article" date="2019" name="Syst. Appl. Microbiol.">
        <title>Flavobacterium circumlabens sp. nov. and Flavobacterium cupreum sp. nov., two psychrotrophic species isolated from Antarctic environmental samples.</title>
        <authorList>
            <person name="Kralova S."/>
            <person name="Busse H.-J."/>
            <person name="Svec P."/>
            <person name="Maslanova I."/>
            <person name="Stankova E."/>
            <person name="Bartak M."/>
            <person name="Sedlacek I."/>
        </authorList>
    </citation>
    <scope>NUCLEOTIDE SEQUENCE [LARGE SCALE GENOMIC DNA]</scope>
    <source>
        <strain evidence="4">CCM 8825</strain>
    </source>
</reference>
<dbReference type="EMBL" id="QWDM01000019">
    <property type="protein sequence ID" value="RUT68288.1"/>
    <property type="molecule type" value="Genomic_DNA"/>
</dbReference>
<comment type="caution">
    <text evidence="3">The sequence shown here is derived from an EMBL/GenBank/DDBJ whole genome shotgun (WGS) entry which is preliminary data.</text>
</comment>
<feature type="transmembrane region" description="Helical" evidence="2">
    <location>
        <begin position="12"/>
        <end position="32"/>
    </location>
</feature>
<evidence type="ECO:0000313" key="3">
    <source>
        <dbReference type="EMBL" id="RUT68288.1"/>
    </source>
</evidence>
<evidence type="ECO:0000313" key="4">
    <source>
        <dbReference type="Proteomes" id="UP000288102"/>
    </source>
</evidence>
<feature type="coiled-coil region" evidence="1">
    <location>
        <begin position="37"/>
        <end position="86"/>
    </location>
</feature>
<evidence type="ECO:0000256" key="1">
    <source>
        <dbReference type="SAM" id="Coils"/>
    </source>
</evidence>
<dbReference type="Proteomes" id="UP000288102">
    <property type="component" value="Unassembled WGS sequence"/>
</dbReference>
<keyword evidence="2" id="KW-0812">Transmembrane</keyword>
<gene>
    <name evidence="3" type="ORF">D0817_22445</name>
</gene>
<evidence type="ECO:0000256" key="2">
    <source>
        <dbReference type="SAM" id="Phobius"/>
    </source>
</evidence>
<accession>A0A434A1P1</accession>
<dbReference type="RefSeq" id="WP_127340526.1">
    <property type="nucleotide sequence ID" value="NZ_QWDM01000019.1"/>
</dbReference>
<keyword evidence="2" id="KW-1133">Transmembrane helix</keyword>